<reference evidence="2 3" key="1">
    <citation type="submission" date="2021-07" db="EMBL/GenBank/DDBJ databases">
        <title>Genome data of Colletotrichum spaethianum.</title>
        <authorList>
            <person name="Utami Y.D."/>
            <person name="Hiruma K."/>
        </authorList>
    </citation>
    <scope>NUCLEOTIDE SEQUENCE [LARGE SCALE GENOMIC DNA]</scope>
    <source>
        <strain evidence="2 3">MAFF 242679</strain>
    </source>
</reference>
<gene>
    <name evidence="2" type="ORF">ColLi_06297</name>
</gene>
<evidence type="ECO:0000313" key="3">
    <source>
        <dbReference type="Proteomes" id="UP001055172"/>
    </source>
</evidence>
<feature type="transmembrane region" description="Helical" evidence="1">
    <location>
        <begin position="28"/>
        <end position="47"/>
    </location>
</feature>
<keyword evidence="1" id="KW-1133">Transmembrane helix</keyword>
<protein>
    <submittedName>
        <fullName evidence="2">Transporter YIL166C</fullName>
    </submittedName>
</protein>
<proteinExistence type="predicted"/>
<comment type="caution">
    <text evidence="2">The sequence shown here is derived from an EMBL/GenBank/DDBJ whole genome shotgun (WGS) entry which is preliminary data.</text>
</comment>
<sequence>MCVQVSNIIGSNIYRADDAPVYRRGNSVLLGIVAWNLCLYAGSRAYYMWRNKVRAKKWDSLRADEKVAYLGQNEDGGSKRLDFRFAY</sequence>
<evidence type="ECO:0000313" key="2">
    <source>
        <dbReference type="EMBL" id="GJC83459.1"/>
    </source>
</evidence>
<evidence type="ECO:0000256" key="1">
    <source>
        <dbReference type="SAM" id="Phobius"/>
    </source>
</evidence>
<name>A0AA37GLY1_9PEZI</name>
<organism evidence="2 3">
    <name type="scientific">Colletotrichum liriopes</name>
    <dbReference type="NCBI Taxonomy" id="708192"/>
    <lineage>
        <taxon>Eukaryota</taxon>
        <taxon>Fungi</taxon>
        <taxon>Dikarya</taxon>
        <taxon>Ascomycota</taxon>
        <taxon>Pezizomycotina</taxon>
        <taxon>Sordariomycetes</taxon>
        <taxon>Hypocreomycetidae</taxon>
        <taxon>Glomerellales</taxon>
        <taxon>Glomerellaceae</taxon>
        <taxon>Colletotrichum</taxon>
        <taxon>Colletotrichum spaethianum species complex</taxon>
    </lineage>
</organism>
<keyword evidence="3" id="KW-1185">Reference proteome</keyword>
<dbReference type="AlphaFoldDB" id="A0AA37GLY1"/>
<dbReference type="EMBL" id="BPPX01000012">
    <property type="protein sequence ID" value="GJC83459.1"/>
    <property type="molecule type" value="Genomic_DNA"/>
</dbReference>
<accession>A0AA37GLY1</accession>
<keyword evidence="1" id="KW-0472">Membrane</keyword>
<keyword evidence="1" id="KW-0812">Transmembrane</keyword>
<dbReference type="Proteomes" id="UP001055172">
    <property type="component" value="Unassembled WGS sequence"/>
</dbReference>